<feature type="chain" id="PRO_5040445300" evidence="5">
    <location>
        <begin position="20"/>
        <end position="110"/>
    </location>
</feature>
<evidence type="ECO:0000256" key="3">
    <source>
        <dbReference type="ARBA" id="ARBA00022525"/>
    </source>
</evidence>
<evidence type="ECO:0000256" key="1">
    <source>
        <dbReference type="ARBA" id="ARBA00004613"/>
    </source>
</evidence>
<comment type="subcellular location">
    <subcellularLocation>
        <location evidence="1">Secreted</location>
    </subcellularLocation>
</comment>
<dbReference type="GO" id="GO:0005576">
    <property type="term" value="C:extracellular region"/>
    <property type="evidence" value="ECO:0007669"/>
    <property type="project" value="UniProtKB-SubCell"/>
</dbReference>
<dbReference type="Pfam" id="PF05825">
    <property type="entry name" value="PSP94"/>
    <property type="match status" value="1"/>
</dbReference>
<comment type="similarity">
    <text evidence="2">Belongs to the beta-microseminoprotein family.</text>
</comment>
<evidence type="ECO:0000313" key="6">
    <source>
        <dbReference type="EMBL" id="KAJ7305242.1"/>
    </source>
</evidence>
<dbReference type="EMBL" id="JAPFRF010000022">
    <property type="protein sequence ID" value="KAJ7305242.1"/>
    <property type="molecule type" value="Genomic_DNA"/>
</dbReference>
<sequence>MNTLITLSILCFTLALCHGFCFRERPKLEFKDGKFVIPNTCVDKYDGTEHLVGSAWNTGECMKCECTKGGMSCCSRYGGIAKVEGCEAVRDPETCTYKFFKNNDPSKPCF</sequence>
<feature type="signal peptide" evidence="5">
    <location>
        <begin position="1"/>
        <end position="19"/>
    </location>
</feature>
<evidence type="ECO:0000313" key="7">
    <source>
        <dbReference type="Proteomes" id="UP001142489"/>
    </source>
</evidence>
<comment type="caution">
    <text evidence="6">The sequence shown here is derived from an EMBL/GenBank/DDBJ whole genome shotgun (WGS) entry which is preliminary data.</text>
</comment>
<proteinExistence type="inferred from homology"/>
<organism evidence="6 7">
    <name type="scientific">Phrynocephalus forsythii</name>
    <dbReference type="NCBI Taxonomy" id="171643"/>
    <lineage>
        <taxon>Eukaryota</taxon>
        <taxon>Metazoa</taxon>
        <taxon>Chordata</taxon>
        <taxon>Craniata</taxon>
        <taxon>Vertebrata</taxon>
        <taxon>Euteleostomi</taxon>
        <taxon>Lepidosauria</taxon>
        <taxon>Squamata</taxon>
        <taxon>Bifurcata</taxon>
        <taxon>Unidentata</taxon>
        <taxon>Episquamata</taxon>
        <taxon>Toxicofera</taxon>
        <taxon>Iguania</taxon>
        <taxon>Acrodonta</taxon>
        <taxon>Agamidae</taxon>
        <taxon>Agaminae</taxon>
        <taxon>Phrynocephalus</taxon>
    </lineage>
</organism>
<name>A0A9Q0X7J7_9SAUR</name>
<dbReference type="PANTHER" id="PTHR10500">
    <property type="entry name" value="BETA-MICROSEMINOPROTEIN"/>
    <property type="match status" value="1"/>
</dbReference>
<keyword evidence="3" id="KW-0964">Secreted</keyword>
<dbReference type="Gene3D" id="2.60.40.1900">
    <property type="entry name" value="Beta-microseminoprotein (PSP94) domain"/>
    <property type="match status" value="1"/>
</dbReference>
<accession>A0A9Q0X7J7</accession>
<dbReference type="Proteomes" id="UP001142489">
    <property type="component" value="Unassembled WGS sequence"/>
</dbReference>
<keyword evidence="5" id="KW-0732">Signal</keyword>
<keyword evidence="4" id="KW-1015">Disulfide bond</keyword>
<keyword evidence="7" id="KW-1185">Reference proteome</keyword>
<evidence type="ECO:0000256" key="5">
    <source>
        <dbReference type="SAM" id="SignalP"/>
    </source>
</evidence>
<dbReference type="InterPro" id="IPR008735">
    <property type="entry name" value="PSP94"/>
</dbReference>
<gene>
    <name evidence="6" type="ORF">JRQ81_011154</name>
</gene>
<dbReference type="OrthoDB" id="6076852at2759"/>
<dbReference type="PANTHER" id="PTHR10500:SF7">
    <property type="entry name" value="BETA-MICROSEMINOPROTEIN"/>
    <property type="match status" value="1"/>
</dbReference>
<reference evidence="6" key="1">
    <citation type="journal article" date="2023" name="DNA Res.">
        <title>Chromosome-level genome assembly of Phrynocephalus forsythii using third-generation DNA sequencing and Hi-C analysis.</title>
        <authorList>
            <person name="Qi Y."/>
            <person name="Zhao W."/>
            <person name="Zhao Y."/>
            <person name="Niu C."/>
            <person name="Cao S."/>
            <person name="Zhang Y."/>
        </authorList>
    </citation>
    <scope>NUCLEOTIDE SEQUENCE</scope>
    <source>
        <tissue evidence="6">Muscle</tissue>
    </source>
</reference>
<evidence type="ECO:0000256" key="2">
    <source>
        <dbReference type="ARBA" id="ARBA00010352"/>
    </source>
</evidence>
<protein>
    <submittedName>
        <fullName evidence="6">Uncharacterized protein</fullName>
    </submittedName>
</protein>
<dbReference type="AlphaFoldDB" id="A0A9Q0X7J7"/>
<evidence type="ECO:0000256" key="4">
    <source>
        <dbReference type="ARBA" id="ARBA00023157"/>
    </source>
</evidence>